<dbReference type="Pfam" id="PF00581">
    <property type="entry name" value="Rhodanese"/>
    <property type="match status" value="1"/>
</dbReference>
<dbReference type="PANTHER" id="PTHR43031:SF17">
    <property type="entry name" value="SULFURTRANSFERASE YTWF-RELATED"/>
    <property type="match status" value="1"/>
</dbReference>
<dbReference type="SMART" id="SM00450">
    <property type="entry name" value="RHOD"/>
    <property type="match status" value="1"/>
</dbReference>
<protein>
    <submittedName>
        <fullName evidence="2">Rhodanese-like domain-containing protein</fullName>
    </submittedName>
</protein>
<evidence type="ECO:0000259" key="1">
    <source>
        <dbReference type="PROSITE" id="PS50206"/>
    </source>
</evidence>
<dbReference type="InterPro" id="IPR001763">
    <property type="entry name" value="Rhodanese-like_dom"/>
</dbReference>
<gene>
    <name evidence="2" type="ORF">ELQ92_01165</name>
</gene>
<feature type="domain" description="Rhodanese" evidence="1">
    <location>
        <begin position="11"/>
        <end position="98"/>
    </location>
</feature>
<proteinExistence type="predicted"/>
<dbReference type="Proteomes" id="UP000288603">
    <property type="component" value="Unassembled WGS sequence"/>
</dbReference>
<dbReference type="SUPFAM" id="SSF52821">
    <property type="entry name" value="Rhodanese/Cell cycle control phosphatase"/>
    <property type="match status" value="1"/>
</dbReference>
<dbReference type="Gene3D" id="3.40.250.10">
    <property type="entry name" value="Rhodanese-like domain"/>
    <property type="match status" value="1"/>
</dbReference>
<dbReference type="EMBL" id="RZNC01000001">
    <property type="protein sequence ID" value="RWZ67907.1"/>
    <property type="molecule type" value="Genomic_DNA"/>
</dbReference>
<dbReference type="AlphaFoldDB" id="A0A3S4A1Y6"/>
<sequence length="98" mass="10574">MADITVQDLHALDGVTVVDVREPAEFEAGRVPGAVNIPLQTVPDAVDRLDPEQPVYVICQHGVRSERAASFLESRGFDVVNVLGGTSAWSESGFPLER</sequence>
<keyword evidence="3" id="KW-1185">Reference proteome</keyword>
<organism evidence="2 3">
    <name type="scientific">Labedella populi</name>
    <dbReference type="NCBI Taxonomy" id="2498850"/>
    <lineage>
        <taxon>Bacteria</taxon>
        <taxon>Bacillati</taxon>
        <taxon>Actinomycetota</taxon>
        <taxon>Actinomycetes</taxon>
        <taxon>Micrococcales</taxon>
        <taxon>Microbacteriaceae</taxon>
        <taxon>Labedella</taxon>
    </lineage>
</organism>
<reference evidence="2 3" key="1">
    <citation type="submission" date="2018-12" db="EMBL/GenBank/DDBJ databases">
        <authorList>
            <person name="Li F."/>
        </authorList>
    </citation>
    <scope>NUCLEOTIDE SEQUENCE [LARGE SCALE GENOMIC DNA]</scope>
    <source>
        <strain evidence="2 3">8H24J-4-2</strain>
    </source>
</reference>
<dbReference type="InterPro" id="IPR050229">
    <property type="entry name" value="GlpE_sulfurtransferase"/>
</dbReference>
<accession>A0A3S4A1Y6</accession>
<dbReference type="RefSeq" id="WP_128497137.1">
    <property type="nucleotide sequence ID" value="NZ_RZNC01000001.1"/>
</dbReference>
<dbReference type="InterPro" id="IPR036873">
    <property type="entry name" value="Rhodanese-like_dom_sf"/>
</dbReference>
<evidence type="ECO:0000313" key="2">
    <source>
        <dbReference type="EMBL" id="RWZ67907.1"/>
    </source>
</evidence>
<name>A0A3S4A1Y6_9MICO</name>
<evidence type="ECO:0000313" key="3">
    <source>
        <dbReference type="Proteomes" id="UP000288603"/>
    </source>
</evidence>
<comment type="caution">
    <text evidence="2">The sequence shown here is derived from an EMBL/GenBank/DDBJ whole genome shotgun (WGS) entry which is preliminary data.</text>
</comment>
<dbReference type="CDD" id="cd00158">
    <property type="entry name" value="RHOD"/>
    <property type="match status" value="1"/>
</dbReference>
<dbReference type="OrthoDB" id="9800872at2"/>
<dbReference type="PROSITE" id="PS50206">
    <property type="entry name" value="RHODANESE_3"/>
    <property type="match status" value="1"/>
</dbReference>
<dbReference type="PANTHER" id="PTHR43031">
    <property type="entry name" value="FAD-DEPENDENT OXIDOREDUCTASE"/>
    <property type="match status" value="1"/>
</dbReference>